<keyword evidence="3 6" id="KW-0808">Transferase</keyword>
<evidence type="ECO:0000313" key="7">
    <source>
        <dbReference type="Proteomes" id="UP000321523"/>
    </source>
</evidence>
<dbReference type="Gene3D" id="3.90.550.10">
    <property type="entry name" value="Spore Coat Polysaccharide Biosynthesis Protein SpsA, Chain A"/>
    <property type="match status" value="1"/>
</dbReference>
<dbReference type="EMBL" id="BJYZ01000041">
    <property type="protein sequence ID" value="GEO42428.1"/>
    <property type="molecule type" value="Genomic_DNA"/>
</dbReference>
<dbReference type="InterPro" id="IPR029044">
    <property type="entry name" value="Nucleotide-diphossugar_trans"/>
</dbReference>
<accession>A0A512E118</accession>
<protein>
    <submittedName>
        <fullName evidence="6">Glycosyl transferase</fullName>
    </submittedName>
</protein>
<gene>
    <name evidence="6" type="ORF">SAE02_65760</name>
</gene>
<dbReference type="PANTHER" id="PTHR43179">
    <property type="entry name" value="RHAMNOSYLTRANSFERASE WBBL"/>
    <property type="match status" value="1"/>
</dbReference>
<evidence type="ECO:0000256" key="2">
    <source>
        <dbReference type="ARBA" id="ARBA00022676"/>
    </source>
</evidence>
<comment type="caution">
    <text evidence="6">The sequence shown here is derived from an EMBL/GenBank/DDBJ whole genome shotgun (WGS) entry which is preliminary data.</text>
</comment>
<evidence type="ECO:0000256" key="1">
    <source>
        <dbReference type="ARBA" id="ARBA00006739"/>
    </source>
</evidence>
<evidence type="ECO:0000259" key="5">
    <source>
        <dbReference type="Pfam" id="PF00535"/>
    </source>
</evidence>
<feature type="domain" description="Glycosyltransferase 2-like" evidence="5">
    <location>
        <begin position="8"/>
        <end position="179"/>
    </location>
</feature>
<organism evidence="6 7">
    <name type="scientific">Skermanella aerolata</name>
    <dbReference type="NCBI Taxonomy" id="393310"/>
    <lineage>
        <taxon>Bacteria</taxon>
        <taxon>Pseudomonadati</taxon>
        <taxon>Pseudomonadota</taxon>
        <taxon>Alphaproteobacteria</taxon>
        <taxon>Rhodospirillales</taxon>
        <taxon>Azospirillaceae</taxon>
        <taxon>Skermanella</taxon>
    </lineage>
</organism>
<feature type="region of interest" description="Disordered" evidence="4">
    <location>
        <begin position="333"/>
        <end position="352"/>
    </location>
</feature>
<dbReference type="RefSeq" id="WP_063772343.1">
    <property type="nucleotide sequence ID" value="NZ_BJYZ01000041.1"/>
</dbReference>
<evidence type="ECO:0000313" key="6">
    <source>
        <dbReference type="EMBL" id="GEO42428.1"/>
    </source>
</evidence>
<dbReference type="AlphaFoldDB" id="A0A512E118"/>
<dbReference type="GO" id="GO:0016757">
    <property type="term" value="F:glycosyltransferase activity"/>
    <property type="evidence" value="ECO:0007669"/>
    <property type="project" value="UniProtKB-KW"/>
</dbReference>
<dbReference type="SUPFAM" id="SSF53448">
    <property type="entry name" value="Nucleotide-diphospho-sugar transferases"/>
    <property type="match status" value="1"/>
</dbReference>
<reference evidence="6 7" key="1">
    <citation type="submission" date="2019-07" db="EMBL/GenBank/DDBJ databases">
        <title>Whole genome shotgun sequence of Skermanella aerolata NBRC 106429.</title>
        <authorList>
            <person name="Hosoyama A."/>
            <person name="Uohara A."/>
            <person name="Ohji S."/>
            <person name="Ichikawa N."/>
        </authorList>
    </citation>
    <scope>NUCLEOTIDE SEQUENCE [LARGE SCALE GENOMIC DNA]</scope>
    <source>
        <strain evidence="6 7">NBRC 106429</strain>
    </source>
</reference>
<dbReference type="Pfam" id="PF00535">
    <property type="entry name" value="Glycos_transf_2"/>
    <property type="match status" value="1"/>
</dbReference>
<keyword evidence="7" id="KW-1185">Reference proteome</keyword>
<dbReference type="PANTHER" id="PTHR43179:SF12">
    <property type="entry name" value="GALACTOFURANOSYLTRANSFERASE GLFT2"/>
    <property type="match status" value="1"/>
</dbReference>
<proteinExistence type="inferred from homology"/>
<evidence type="ECO:0000256" key="4">
    <source>
        <dbReference type="SAM" id="MobiDB-lite"/>
    </source>
</evidence>
<dbReference type="Proteomes" id="UP000321523">
    <property type="component" value="Unassembled WGS sequence"/>
</dbReference>
<dbReference type="InterPro" id="IPR001173">
    <property type="entry name" value="Glyco_trans_2-like"/>
</dbReference>
<sequence length="352" mass="37544">MSVVAPVSVIIVNFNGGSLLRRCLETLGDQTVSPQEILIVDNGSTDGSLTGIEDLPVVAFGRVRIVVPGSNLGFAAANNLAAREVATHWIATLNPDAFPEPEWLAELMGATRRHPGTAMFGSTQLDAADAQRLDGAGDVYHASGLVWRGHHGAPVDSLPPEGEVFAPCAAAALYRRDAFLDAGGFDESFFCYCEDVDLGFRLRLLGHNCIQVAGARVHHVGSAITGRRSAFATYHSTRNRIWMFVKNMPAALLVPLLPVHAVLNALLLLRALLLGEADAMLRGLRDALGGMGDVLASRRIVQARRVVSVTGLASRMDWSIGGLLGRRSRTRLPASTAVPSADLQPAHPSPTR</sequence>
<dbReference type="CDD" id="cd04186">
    <property type="entry name" value="GT_2_like_c"/>
    <property type="match status" value="1"/>
</dbReference>
<evidence type="ECO:0000256" key="3">
    <source>
        <dbReference type="ARBA" id="ARBA00022679"/>
    </source>
</evidence>
<name>A0A512E118_9PROT</name>
<keyword evidence="2" id="KW-0328">Glycosyltransferase</keyword>
<comment type="similarity">
    <text evidence="1">Belongs to the glycosyltransferase 2 family.</text>
</comment>